<keyword evidence="7" id="KW-0333">Golgi apparatus</keyword>
<evidence type="ECO:0000256" key="4">
    <source>
        <dbReference type="ARBA" id="ARBA00022692"/>
    </source>
</evidence>
<evidence type="ECO:0000313" key="12">
    <source>
        <dbReference type="Proteomes" id="UP001586593"/>
    </source>
</evidence>
<reference evidence="11 12" key="1">
    <citation type="journal article" date="2024" name="Commun. Biol.">
        <title>Comparative genomic analysis of thermophilic fungi reveals convergent evolutionary adaptations and gene losses.</title>
        <authorList>
            <person name="Steindorff A.S."/>
            <person name="Aguilar-Pontes M.V."/>
            <person name="Robinson A.J."/>
            <person name="Andreopoulos B."/>
            <person name="LaButti K."/>
            <person name="Kuo A."/>
            <person name="Mondo S."/>
            <person name="Riley R."/>
            <person name="Otillar R."/>
            <person name="Haridas S."/>
            <person name="Lipzen A."/>
            <person name="Grimwood J."/>
            <person name="Schmutz J."/>
            <person name="Clum A."/>
            <person name="Reid I.D."/>
            <person name="Moisan M.C."/>
            <person name="Butler G."/>
            <person name="Nguyen T.T.M."/>
            <person name="Dewar K."/>
            <person name="Conant G."/>
            <person name="Drula E."/>
            <person name="Henrissat B."/>
            <person name="Hansel C."/>
            <person name="Singer S."/>
            <person name="Hutchinson M.I."/>
            <person name="de Vries R.P."/>
            <person name="Natvig D.O."/>
            <person name="Powell A.J."/>
            <person name="Tsang A."/>
            <person name="Grigoriev I.V."/>
        </authorList>
    </citation>
    <scope>NUCLEOTIDE SEQUENCE [LARGE SCALE GENOMIC DNA]</scope>
    <source>
        <strain evidence="11 12">ATCC 24622</strain>
    </source>
</reference>
<keyword evidence="6 10" id="KW-1133">Transmembrane helix</keyword>
<evidence type="ECO:0000256" key="9">
    <source>
        <dbReference type="SAM" id="MobiDB-lite"/>
    </source>
</evidence>
<evidence type="ECO:0000256" key="1">
    <source>
        <dbReference type="ARBA" id="ARBA00004653"/>
    </source>
</evidence>
<feature type="transmembrane region" description="Helical" evidence="10">
    <location>
        <begin position="124"/>
        <end position="145"/>
    </location>
</feature>
<evidence type="ECO:0000256" key="6">
    <source>
        <dbReference type="ARBA" id="ARBA00022989"/>
    </source>
</evidence>
<accession>A0ABR3XK95</accession>
<evidence type="ECO:0000256" key="3">
    <source>
        <dbReference type="ARBA" id="ARBA00022448"/>
    </source>
</evidence>
<comment type="similarity">
    <text evidence="2">Belongs to the SYS1 family.</text>
</comment>
<evidence type="ECO:0000256" key="8">
    <source>
        <dbReference type="ARBA" id="ARBA00023136"/>
    </source>
</evidence>
<dbReference type="PANTHER" id="PTHR12952:SF0">
    <property type="entry name" value="PROTEIN SYS1 HOMOLOG"/>
    <property type="match status" value="1"/>
</dbReference>
<keyword evidence="12" id="KW-1185">Reference proteome</keyword>
<keyword evidence="3" id="KW-0813">Transport</keyword>
<organism evidence="11 12">
    <name type="scientific">Phialemonium thermophilum</name>
    <dbReference type="NCBI Taxonomy" id="223376"/>
    <lineage>
        <taxon>Eukaryota</taxon>
        <taxon>Fungi</taxon>
        <taxon>Dikarya</taxon>
        <taxon>Ascomycota</taxon>
        <taxon>Pezizomycotina</taxon>
        <taxon>Sordariomycetes</taxon>
        <taxon>Sordariomycetidae</taxon>
        <taxon>Cephalothecales</taxon>
        <taxon>Cephalothecaceae</taxon>
        <taxon>Phialemonium</taxon>
    </lineage>
</organism>
<keyword evidence="5" id="KW-0653">Protein transport</keyword>
<dbReference type="PANTHER" id="PTHR12952">
    <property type="entry name" value="SYS1"/>
    <property type="match status" value="1"/>
</dbReference>
<keyword evidence="4 10" id="KW-0812">Transmembrane</keyword>
<feature type="transmembrane region" description="Helical" evidence="10">
    <location>
        <begin position="30"/>
        <end position="49"/>
    </location>
</feature>
<feature type="transmembrane region" description="Helical" evidence="10">
    <location>
        <begin position="98"/>
        <end position="118"/>
    </location>
</feature>
<evidence type="ECO:0008006" key="13">
    <source>
        <dbReference type="Google" id="ProtNLM"/>
    </source>
</evidence>
<evidence type="ECO:0000256" key="2">
    <source>
        <dbReference type="ARBA" id="ARBA00008160"/>
    </source>
</evidence>
<comment type="caution">
    <text evidence="11">The sequence shown here is derived from an EMBL/GenBank/DDBJ whole genome shotgun (WGS) entry which is preliminary data.</text>
</comment>
<evidence type="ECO:0000256" key="5">
    <source>
        <dbReference type="ARBA" id="ARBA00022927"/>
    </source>
</evidence>
<comment type="subcellular location">
    <subcellularLocation>
        <location evidence="1">Golgi apparatus membrane</location>
        <topology evidence="1">Multi-pass membrane protein</topology>
    </subcellularLocation>
</comment>
<dbReference type="Pfam" id="PF09801">
    <property type="entry name" value="SYS1"/>
    <property type="match status" value="1"/>
</dbReference>
<protein>
    <recommendedName>
        <fullName evidence="13">Integral membrane protein</fullName>
    </recommendedName>
</protein>
<evidence type="ECO:0000313" key="11">
    <source>
        <dbReference type="EMBL" id="KAL1875947.1"/>
    </source>
</evidence>
<feature type="transmembrane region" description="Helical" evidence="10">
    <location>
        <begin position="69"/>
        <end position="91"/>
    </location>
</feature>
<proteinExistence type="inferred from homology"/>
<gene>
    <name evidence="11" type="ORF">VTK73DRAFT_9658</name>
</gene>
<sequence>MARRRRPPRPGALTELPPLKILTQILALQGLYYLSALVMMLFTALVAGMRFRPDLVFGWRAVRGDTTQGWLMAFVWLLDGGLFMSVAIVMLVMRSKLVLDFALTLHAIHLLVVTLYTRRLPRNAMWWATMAASSAVSVTLGIWGCRYRELKPISFGGGGGGTVNGGNGEGSNRGGPSSGEELGIDGDEELGFSRGRGRGRWRDGGGEYEMVTMKGETG</sequence>
<keyword evidence="8 10" id="KW-0472">Membrane</keyword>
<evidence type="ECO:0000256" key="7">
    <source>
        <dbReference type="ARBA" id="ARBA00023034"/>
    </source>
</evidence>
<dbReference type="InterPro" id="IPR019185">
    <property type="entry name" value="Integral_membrane_SYS1-rel"/>
</dbReference>
<evidence type="ECO:0000256" key="10">
    <source>
        <dbReference type="SAM" id="Phobius"/>
    </source>
</evidence>
<feature type="region of interest" description="Disordered" evidence="9">
    <location>
        <begin position="161"/>
        <end position="206"/>
    </location>
</feature>
<dbReference type="EMBL" id="JAZHXJ010000083">
    <property type="protein sequence ID" value="KAL1875947.1"/>
    <property type="molecule type" value="Genomic_DNA"/>
</dbReference>
<dbReference type="Proteomes" id="UP001586593">
    <property type="component" value="Unassembled WGS sequence"/>
</dbReference>
<feature type="compositionally biased region" description="Gly residues" evidence="9">
    <location>
        <begin position="161"/>
        <end position="177"/>
    </location>
</feature>
<name>A0ABR3XK95_9PEZI</name>